<organism evidence="1 2">
    <name type="scientific">Gluconobacter albidus</name>
    <dbReference type="NCBI Taxonomy" id="318683"/>
    <lineage>
        <taxon>Bacteria</taxon>
        <taxon>Pseudomonadati</taxon>
        <taxon>Pseudomonadota</taxon>
        <taxon>Alphaproteobacteria</taxon>
        <taxon>Acetobacterales</taxon>
        <taxon>Acetobacteraceae</taxon>
        <taxon>Gluconobacter</taxon>
    </lineage>
</organism>
<keyword evidence="2" id="KW-1185">Reference proteome</keyword>
<reference evidence="2" key="1">
    <citation type="journal article" date="2019" name="Int. J. Syst. Evol. Microbiol.">
        <title>The Global Catalogue of Microorganisms (GCM) 10K type strain sequencing project: providing services to taxonomists for standard genome sequencing and annotation.</title>
        <authorList>
            <consortium name="The Broad Institute Genomics Platform"/>
            <consortium name="The Broad Institute Genome Sequencing Center for Infectious Disease"/>
            <person name="Wu L."/>
            <person name="Ma J."/>
        </authorList>
    </citation>
    <scope>NUCLEOTIDE SEQUENCE [LARGE SCALE GENOMIC DNA]</scope>
    <source>
        <strain evidence="2">NBRC 3250</strain>
    </source>
</reference>
<dbReference type="RefSeq" id="WP_145995657.1">
    <property type="nucleotide sequence ID" value="NZ_BEWL01000020.1"/>
</dbReference>
<evidence type="ECO:0008006" key="3">
    <source>
        <dbReference type="Google" id="ProtNLM"/>
    </source>
</evidence>
<dbReference type="SUPFAM" id="SSF49785">
    <property type="entry name" value="Galactose-binding domain-like"/>
    <property type="match status" value="1"/>
</dbReference>
<dbReference type="PANTHER" id="PTHR36848">
    <property type="entry name" value="DNA-BINDING PROTEIN (PUTATIVE SECRETED PROTEIN)-RELATED"/>
    <property type="match status" value="1"/>
</dbReference>
<evidence type="ECO:0000313" key="2">
    <source>
        <dbReference type="Proteomes" id="UP001156672"/>
    </source>
</evidence>
<proteinExistence type="predicted"/>
<name>A0ABQ5X3Z2_9PROT</name>
<dbReference type="InterPro" id="IPR008979">
    <property type="entry name" value="Galactose-bd-like_sf"/>
</dbReference>
<dbReference type="PANTHER" id="PTHR36848:SF2">
    <property type="entry name" value="SECRETED PROTEIN"/>
    <property type="match status" value="1"/>
</dbReference>
<evidence type="ECO:0000313" key="1">
    <source>
        <dbReference type="EMBL" id="GLQ69586.1"/>
    </source>
</evidence>
<gene>
    <name evidence="1" type="ORF">GCM10007866_20390</name>
</gene>
<dbReference type="EMBL" id="BSNW01000042">
    <property type="protein sequence ID" value="GLQ69586.1"/>
    <property type="molecule type" value="Genomic_DNA"/>
</dbReference>
<comment type="caution">
    <text evidence="1">The sequence shown here is derived from an EMBL/GenBank/DDBJ whole genome shotgun (WGS) entry which is preliminary data.</text>
</comment>
<dbReference type="Proteomes" id="UP001156672">
    <property type="component" value="Unassembled WGS sequence"/>
</dbReference>
<sequence>MNTPALPDWFQTPENRFRTAAFWFWHHLPTPQMCREAIADMKRAGLGCILVQARLAMPLSDYLSPDYLALCRLVSDLAEEHGLSIEIYDEYGWMSGHGGGLTVQGADHLRERHLFWTSGSLQNGQATLQISDIDATFLDFLGPAARRWTYEGGRAQWGLWQIVAGGVIASRTLLQPSQIRFLETGDSGCTLQITAPDLPDGSPVALFVAATCLTSRLVNYLLPETAERFSDRVYAPLREAFPRAEAFFFDHPYAGFYTWNGQNSASGPDAIHNSLLWDDSLIETGIDGIVLLDAVYGTDPQAASQRAYLFETYARQMHHAFFGTLRRWCDAHDIGLTGHELLPHVGGWNLLGGLGGIDARVSPGGDYFDIDTFKTQSVTDAADYSPQLSAILGDSLARAHGRTRCTVEQYSTGREVGRPSLHGQWDLSLSRLRAQMIRHILQGARRVLLHALFLPDAIHPNPTHQSDPHFDFAPGFNLQPWWDDAPDVLEELARLSAFLEDGVPVRSVALFYPLEDLRAASSIPDCAAHFGIWARALMDAGIGYTIIDERQIRQETVRNGCLHMVSGQFDTIILPDVTVVHDLQTLSILEEFSRTGGRLLRSGKIVTTSRNDRTQRIEGPVITTSEITRLIAETFSSPLLTIEDQPQRITLQRLTPSLLRVAVFNDSDWERTATLAPALQERILLEWRCDTASAISPVFIPADTTCILSLRPRQLLTFELSDIAAEAQCLPIQNKDSFSTPYKKMLEGGWIFQSNPNTRPVPIAVECGWEQQGFEHFSGLGIYTLHLSNFNRCHKKNLYLVLPKIAGTVRCFVNGRQIGKSIEQSASFLLPADQDLKINLHIRNTAANILYPKMDSFLNPTTFPSGLLAIPYIWDGTLNASVPNH</sequence>
<dbReference type="InterPro" id="IPR053161">
    <property type="entry name" value="Ulvan_degrading_GH"/>
</dbReference>
<protein>
    <recommendedName>
        <fullName evidence="3">Glycoside hydrolase</fullName>
    </recommendedName>
</protein>
<accession>A0ABQ5X3Z2</accession>